<dbReference type="InterPro" id="IPR046450">
    <property type="entry name" value="PA_dom_sf"/>
</dbReference>
<evidence type="ECO:0000256" key="8">
    <source>
        <dbReference type="ARBA" id="ARBA00022833"/>
    </source>
</evidence>
<reference evidence="12" key="1">
    <citation type="submission" date="2014-03" db="EMBL/GenBank/DDBJ databases">
        <authorList>
            <person name="Casaregola S."/>
        </authorList>
    </citation>
    <scope>NUCLEOTIDE SEQUENCE [LARGE SCALE GENOMIC DNA]</scope>
    <source>
        <strain evidence="12">CLIB 918</strain>
    </source>
</reference>
<dbReference type="InterPro" id="IPR041756">
    <property type="entry name" value="M28_SGAP-like"/>
</dbReference>
<feature type="domain" description="PA" evidence="10">
    <location>
        <begin position="124"/>
        <end position="207"/>
    </location>
</feature>
<proteinExistence type="inferred from homology"/>
<dbReference type="Pfam" id="PF02225">
    <property type="entry name" value="PA"/>
    <property type="match status" value="1"/>
</dbReference>
<dbReference type="EMBL" id="CCBN010000019">
    <property type="protein sequence ID" value="CDO57177.1"/>
    <property type="molecule type" value="Genomic_DNA"/>
</dbReference>
<comment type="caution">
    <text evidence="12">The sequence shown here is derived from an EMBL/GenBank/DDBJ whole genome shotgun (WGS) entry which is preliminary data.</text>
</comment>
<dbReference type="PANTHER" id="PTHR12147">
    <property type="entry name" value="METALLOPEPTIDASE M28 FAMILY MEMBER"/>
    <property type="match status" value="1"/>
</dbReference>
<evidence type="ECO:0000313" key="12">
    <source>
        <dbReference type="EMBL" id="CDO57177.1"/>
    </source>
</evidence>
<evidence type="ECO:0000256" key="1">
    <source>
        <dbReference type="ARBA" id="ARBA00001947"/>
    </source>
</evidence>
<dbReference type="Gene3D" id="3.50.30.30">
    <property type="match status" value="1"/>
</dbReference>
<name>A0A0J9XHY5_GEOCN</name>
<dbReference type="EC" id="3.4.-.-" evidence="9"/>
<evidence type="ECO:0000256" key="6">
    <source>
        <dbReference type="ARBA" id="ARBA00022729"/>
    </source>
</evidence>
<gene>
    <name evidence="12" type="ORF">BN980_GECA19s01044g</name>
</gene>
<accession>A0A0J9XHY5</accession>
<dbReference type="SUPFAM" id="SSF53187">
    <property type="entry name" value="Zn-dependent exopeptidases"/>
    <property type="match status" value="1"/>
</dbReference>
<keyword evidence="6" id="KW-0732">Signal</keyword>
<keyword evidence="4 9" id="KW-0645">Protease</keyword>
<evidence type="ECO:0000259" key="11">
    <source>
        <dbReference type="Pfam" id="PF04389"/>
    </source>
</evidence>
<keyword evidence="13" id="KW-1185">Reference proteome</keyword>
<sequence>MNTRPPYWGPTRPKPLVDSASLQAYINEPALAVRASKLYRAAMYSSSLYGHPSRAIGSAGHYTTLSQIETSLRILEPYYNVTRQYFKGPTGVVFGSSLTINKTRIADAVPFDLTPPTHKRKPISAPIVRVANQGCDLADYPTAINGSIVLIERGECSFGSKSGLAGQLGAAGAIIYNNVPGEGVPQGTLGGGNSNQVATIGVSYEEGIIWADALAKNATITVTLCIDSFAENVSTYNLIAETAYGDPNNVVMLGAHSDSVSAGPGINDDGSGTISLIEVALALYNFNVTNKVRFAWWAGEEEGLLGSDYYVSQMTPAENAQIRLFMDYDMMASPNYAYQVYDASDDINPVGSAALKQLYIDFYTANNVNHTLIPFDGRSDYDGFIKNGIPGGGIATGAEGIKTPKEALLFGGIAGQAYDPCYHQLCDDTSNLNYEAWVLNTKLIAHSVATYGASLEGFPLREPFSMTHAKNTKSQKFFHGPKRVL</sequence>
<keyword evidence="5 9" id="KW-0479">Metal-binding</keyword>
<evidence type="ECO:0000256" key="4">
    <source>
        <dbReference type="ARBA" id="ARBA00022670"/>
    </source>
</evidence>
<evidence type="ECO:0000256" key="9">
    <source>
        <dbReference type="RuleBase" id="RU361240"/>
    </source>
</evidence>
<evidence type="ECO:0000259" key="10">
    <source>
        <dbReference type="Pfam" id="PF02225"/>
    </source>
</evidence>
<dbReference type="SUPFAM" id="SSF52025">
    <property type="entry name" value="PA domain"/>
    <property type="match status" value="1"/>
</dbReference>
<dbReference type="Pfam" id="PF04389">
    <property type="entry name" value="Peptidase_M28"/>
    <property type="match status" value="1"/>
</dbReference>
<evidence type="ECO:0000256" key="7">
    <source>
        <dbReference type="ARBA" id="ARBA00022801"/>
    </source>
</evidence>
<evidence type="ECO:0000256" key="3">
    <source>
        <dbReference type="ARBA" id="ARBA00022438"/>
    </source>
</evidence>
<keyword evidence="7 9" id="KW-0378">Hydrolase</keyword>
<keyword evidence="8 9" id="KW-0862">Zinc</keyword>
<organism evidence="12 13">
    <name type="scientific">Geotrichum candidum</name>
    <name type="common">Oospora lactis</name>
    <name type="synonym">Dipodascus geotrichum</name>
    <dbReference type="NCBI Taxonomy" id="1173061"/>
    <lineage>
        <taxon>Eukaryota</taxon>
        <taxon>Fungi</taxon>
        <taxon>Dikarya</taxon>
        <taxon>Ascomycota</taxon>
        <taxon>Saccharomycotina</taxon>
        <taxon>Dipodascomycetes</taxon>
        <taxon>Dipodascales</taxon>
        <taxon>Dipodascaceae</taxon>
        <taxon>Geotrichum</taxon>
    </lineage>
</organism>
<evidence type="ECO:0000256" key="5">
    <source>
        <dbReference type="ARBA" id="ARBA00022723"/>
    </source>
</evidence>
<dbReference type="PANTHER" id="PTHR12147:SF17">
    <property type="entry name" value="AMINOPEPTIDASE Y"/>
    <property type="match status" value="1"/>
</dbReference>
<dbReference type="InterPro" id="IPR003137">
    <property type="entry name" value="PA_domain"/>
</dbReference>
<comment type="similarity">
    <text evidence="2">Belongs to the peptidase M28 family. M28A subfamily.</text>
</comment>
<comment type="cofactor">
    <cofactor evidence="1">
        <name>Zn(2+)</name>
        <dbReference type="ChEBI" id="CHEBI:29105"/>
    </cofactor>
</comment>
<dbReference type="CDD" id="cd03876">
    <property type="entry name" value="M28_SGAP_like"/>
    <property type="match status" value="1"/>
</dbReference>
<dbReference type="InterPro" id="IPR045175">
    <property type="entry name" value="M28_fam"/>
</dbReference>
<protein>
    <recommendedName>
        <fullName evidence="9">Peptide hydrolase</fullName>
        <ecNumber evidence="9">3.4.-.-</ecNumber>
    </recommendedName>
</protein>
<dbReference type="GO" id="GO:0046872">
    <property type="term" value="F:metal ion binding"/>
    <property type="evidence" value="ECO:0007669"/>
    <property type="project" value="UniProtKB-KW"/>
</dbReference>
<dbReference type="Gene3D" id="3.40.630.10">
    <property type="entry name" value="Zn peptidases"/>
    <property type="match status" value="1"/>
</dbReference>
<dbReference type="AlphaFoldDB" id="A0A0J9XHY5"/>
<dbReference type="GO" id="GO:0006508">
    <property type="term" value="P:proteolysis"/>
    <property type="evidence" value="ECO:0007669"/>
    <property type="project" value="UniProtKB-KW"/>
</dbReference>
<dbReference type="GO" id="GO:0008235">
    <property type="term" value="F:metalloexopeptidase activity"/>
    <property type="evidence" value="ECO:0007669"/>
    <property type="project" value="InterPro"/>
</dbReference>
<dbReference type="GO" id="GO:0004177">
    <property type="term" value="F:aminopeptidase activity"/>
    <property type="evidence" value="ECO:0007669"/>
    <property type="project" value="UniProtKB-KW"/>
</dbReference>
<feature type="domain" description="Peptidase M28" evidence="11">
    <location>
        <begin position="237"/>
        <end position="446"/>
    </location>
</feature>
<dbReference type="Proteomes" id="UP000242525">
    <property type="component" value="Unassembled WGS sequence"/>
</dbReference>
<dbReference type="InterPro" id="IPR007484">
    <property type="entry name" value="Peptidase_M28"/>
</dbReference>
<dbReference type="STRING" id="1173061.A0A0J9XHY5"/>
<dbReference type="OrthoDB" id="10013407at2759"/>
<dbReference type="FunFam" id="3.40.630.10:FF:000093">
    <property type="entry name" value="Peptide hydrolase"/>
    <property type="match status" value="1"/>
</dbReference>
<evidence type="ECO:0000313" key="13">
    <source>
        <dbReference type="Proteomes" id="UP000242525"/>
    </source>
</evidence>
<keyword evidence="3 12" id="KW-0031">Aminopeptidase</keyword>
<evidence type="ECO:0000256" key="2">
    <source>
        <dbReference type="ARBA" id="ARBA00005957"/>
    </source>
</evidence>